<dbReference type="AlphaFoldDB" id="A0A3R9P8F4"/>
<dbReference type="Gene3D" id="1.10.10.10">
    <property type="entry name" value="Winged helix-like DNA-binding domain superfamily/Winged helix DNA-binding domain"/>
    <property type="match status" value="1"/>
</dbReference>
<dbReference type="GO" id="GO:0000160">
    <property type="term" value="P:phosphorelay signal transduction system"/>
    <property type="evidence" value="ECO:0007669"/>
    <property type="project" value="InterPro"/>
</dbReference>
<dbReference type="CDD" id="cd00383">
    <property type="entry name" value="trans_reg_C"/>
    <property type="match status" value="1"/>
</dbReference>
<proteinExistence type="predicted"/>
<dbReference type="InterPro" id="IPR036388">
    <property type="entry name" value="WH-like_DNA-bd_sf"/>
</dbReference>
<dbReference type="EMBL" id="RWHU01000009">
    <property type="protein sequence ID" value="RSK64395.1"/>
    <property type="molecule type" value="Genomic_DNA"/>
</dbReference>
<evidence type="ECO:0000313" key="5">
    <source>
        <dbReference type="Proteomes" id="UP000276389"/>
    </source>
</evidence>
<accession>A0A3R9P8F4</accession>
<organism evidence="4 5">
    <name type="scientific">Enterobacter huaxiensis</name>
    <dbReference type="NCBI Taxonomy" id="2494702"/>
    <lineage>
        <taxon>Bacteria</taxon>
        <taxon>Pseudomonadati</taxon>
        <taxon>Pseudomonadota</taxon>
        <taxon>Gammaproteobacteria</taxon>
        <taxon>Enterobacterales</taxon>
        <taxon>Enterobacteriaceae</taxon>
        <taxon>Enterobacter</taxon>
    </lineage>
</organism>
<evidence type="ECO:0000256" key="2">
    <source>
        <dbReference type="PROSITE-ProRule" id="PRU01091"/>
    </source>
</evidence>
<evidence type="ECO:0000256" key="1">
    <source>
        <dbReference type="ARBA" id="ARBA00023125"/>
    </source>
</evidence>
<name>A0A3R9P8F4_9ENTR</name>
<dbReference type="Proteomes" id="UP000276389">
    <property type="component" value="Unassembled WGS sequence"/>
</dbReference>
<feature type="domain" description="OmpR/PhoB-type" evidence="3">
    <location>
        <begin position="4"/>
        <end position="104"/>
    </location>
</feature>
<dbReference type="InterPro" id="IPR016032">
    <property type="entry name" value="Sig_transdc_resp-reg_C-effctor"/>
</dbReference>
<reference evidence="4 5" key="1">
    <citation type="submission" date="2018-12" db="EMBL/GenBank/DDBJ databases">
        <title>The Genome Submission of two Enterobacter spp. strains.</title>
        <authorList>
            <person name="Wu W."/>
            <person name="Wei L."/>
            <person name="Feng Y."/>
            <person name="Zong Z."/>
        </authorList>
    </citation>
    <scope>NUCLEOTIDE SEQUENCE [LARGE SCALE GENOMIC DNA]</scope>
    <source>
        <strain evidence="4 5">WCHEHu045002</strain>
    </source>
</reference>
<evidence type="ECO:0000313" key="4">
    <source>
        <dbReference type="EMBL" id="RSK64395.1"/>
    </source>
</evidence>
<feature type="DNA-binding region" description="OmpR/PhoB-type" evidence="2">
    <location>
        <begin position="4"/>
        <end position="104"/>
    </location>
</feature>
<sequence>MLSPTFSSVNDWAIDAETGTLTHQVSNEKRRLGEFQLKLLLVLLSHAGEICPREMLINMVWKNRVIGPNSLSNAIHALRLVLGDDGKSQKIIRTIPKIGYLLSVDFCTLGEKALLESENNVEEEMLLPVTEKIHDPFFPKPGCGYKNICYTITIQYPSAKTENSDDTDSSDDQVSLRPVGCMITVLSIISYVAWVNV</sequence>
<comment type="caution">
    <text evidence="4">The sequence shown here is derived from an EMBL/GenBank/DDBJ whole genome shotgun (WGS) entry which is preliminary data.</text>
</comment>
<dbReference type="GO" id="GO:0003677">
    <property type="term" value="F:DNA binding"/>
    <property type="evidence" value="ECO:0007669"/>
    <property type="project" value="UniProtKB-UniRule"/>
</dbReference>
<protein>
    <recommendedName>
        <fullName evidence="3">OmpR/PhoB-type domain-containing protein</fullName>
    </recommendedName>
</protein>
<dbReference type="Pfam" id="PF00486">
    <property type="entry name" value="Trans_reg_C"/>
    <property type="match status" value="1"/>
</dbReference>
<evidence type="ECO:0000259" key="3">
    <source>
        <dbReference type="PROSITE" id="PS51755"/>
    </source>
</evidence>
<dbReference type="SMART" id="SM00862">
    <property type="entry name" value="Trans_reg_C"/>
    <property type="match status" value="1"/>
</dbReference>
<dbReference type="InterPro" id="IPR001867">
    <property type="entry name" value="OmpR/PhoB-type_DNA-bd"/>
</dbReference>
<dbReference type="GO" id="GO:0006355">
    <property type="term" value="P:regulation of DNA-templated transcription"/>
    <property type="evidence" value="ECO:0007669"/>
    <property type="project" value="InterPro"/>
</dbReference>
<dbReference type="SUPFAM" id="SSF46894">
    <property type="entry name" value="C-terminal effector domain of the bipartite response regulators"/>
    <property type="match status" value="1"/>
</dbReference>
<dbReference type="RefSeq" id="WP_125915334.1">
    <property type="nucleotide sequence ID" value="NZ_RWHU01000009.1"/>
</dbReference>
<dbReference type="PROSITE" id="PS51755">
    <property type="entry name" value="OMPR_PHOB"/>
    <property type="match status" value="1"/>
</dbReference>
<keyword evidence="1 2" id="KW-0238">DNA-binding</keyword>
<gene>
    <name evidence="4" type="ORF">EJE24_19920</name>
</gene>